<evidence type="ECO:0000313" key="7">
    <source>
        <dbReference type="Proteomes" id="UP000598467"/>
    </source>
</evidence>
<dbReference type="CDD" id="cd05466">
    <property type="entry name" value="PBP2_LTTR_substrate"/>
    <property type="match status" value="1"/>
</dbReference>
<organism evidence="6 7">
    <name type="scientific">Roseibium aggregatum</name>
    <dbReference type="NCBI Taxonomy" id="187304"/>
    <lineage>
        <taxon>Bacteria</taxon>
        <taxon>Pseudomonadati</taxon>
        <taxon>Pseudomonadota</taxon>
        <taxon>Alphaproteobacteria</taxon>
        <taxon>Hyphomicrobiales</taxon>
        <taxon>Stappiaceae</taxon>
        <taxon>Roseibium</taxon>
    </lineage>
</organism>
<dbReference type="GO" id="GO:0003700">
    <property type="term" value="F:DNA-binding transcription factor activity"/>
    <property type="evidence" value="ECO:0007669"/>
    <property type="project" value="InterPro"/>
</dbReference>
<dbReference type="Gene3D" id="1.10.10.10">
    <property type="entry name" value="Winged helix-like DNA-binding domain superfamily/Winged helix DNA-binding domain"/>
    <property type="match status" value="1"/>
</dbReference>
<evidence type="ECO:0000256" key="3">
    <source>
        <dbReference type="ARBA" id="ARBA00023125"/>
    </source>
</evidence>
<comment type="caution">
    <text evidence="6">The sequence shown here is derived from an EMBL/GenBank/DDBJ whole genome shotgun (WGS) entry which is preliminary data.</text>
</comment>
<dbReference type="Proteomes" id="UP000598467">
    <property type="component" value="Unassembled WGS sequence"/>
</dbReference>
<dbReference type="SUPFAM" id="SSF46785">
    <property type="entry name" value="Winged helix' DNA-binding domain"/>
    <property type="match status" value="1"/>
</dbReference>
<dbReference type="SUPFAM" id="SSF53850">
    <property type="entry name" value="Periplasmic binding protein-like II"/>
    <property type="match status" value="1"/>
</dbReference>
<dbReference type="PRINTS" id="PR00039">
    <property type="entry name" value="HTHLYSR"/>
</dbReference>
<feature type="domain" description="HTH lysR-type" evidence="5">
    <location>
        <begin position="1"/>
        <end position="58"/>
    </location>
</feature>
<dbReference type="FunFam" id="1.10.10.10:FF:000001">
    <property type="entry name" value="LysR family transcriptional regulator"/>
    <property type="match status" value="1"/>
</dbReference>
<dbReference type="PROSITE" id="PS50931">
    <property type="entry name" value="HTH_LYSR"/>
    <property type="match status" value="1"/>
</dbReference>
<dbReference type="Pfam" id="PF03466">
    <property type="entry name" value="LysR_substrate"/>
    <property type="match status" value="1"/>
</dbReference>
<dbReference type="PANTHER" id="PTHR30126">
    <property type="entry name" value="HTH-TYPE TRANSCRIPTIONAL REGULATOR"/>
    <property type="match status" value="1"/>
</dbReference>
<dbReference type="PANTHER" id="PTHR30126:SF77">
    <property type="entry name" value="TRANSCRIPTIONAL REGULATORY PROTEIN"/>
    <property type="match status" value="1"/>
</dbReference>
<keyword evidence="2" id="KW-0805">Transcription regulation</keyword>
<evidence type="ECO:0000259" key="5">
    <source>
        <dbReference type="PROSITE" id="PS50931"/>
    </source>
</evidence>
<evidence type="ECO:0000256" key="2">
    <source>
        <dbReference type="ARBA" id="ARBA00023015"/>
    </source>
</evidence>
<dbReference type="AlphaFoldDB" id="A0A926S5Y8"/>
<dbReference type="InterPro" id="IPR036388">
    <property type="entry name" value="WH-like_DNA-bd_sf"/>
</dbReference>
<evidence type="ECO:0000256" key="1">
    <source>
        <dbReference type="ARBA" id="ARBA00009437"/>
    </source>
</evidence>
<dbReference type="GO" id="GO:0000976">
    <property type="term" value="F:transcription cis-regulatory region binding"/>
    <property type="evidence" value="ECO:0007669"/>
    <property type="project" value="TreeGrafter"/>
</dbReference>
<evidence type="ECO:0000313" key="6">
    <source>
        <dbReference type="EMBL" id="MBD1546981.1"/>
    </source>
</evidence>
<dbReference type="RefSeq" id="WP_190291739.1">
    <property type="nucleotide sequence ID" value="NZ_JABFCZ010000012.1"/>
</dbReference>
<dbReference type="InterPro" id="IPR005119">
    <property type="entry name" value="LysR_subst-bd"/>
</dbReference>
<evidence type="ECO:0000256" key="4">
    <source>
        <dbReference type="ARBA" id="ARBA00023163"/>
    </source>
</evidence>
<gene>
    <name evidence="6" type="ORF">HK439_11960</name>
</gene>
<dbReference type="InterPro" id="IPR000847">
    <property type="entry name" value="LysR_HTH_N"/>
</dbReference>
<dbReference type="Pfam" id="PF00126">
    <property type="entry name" value="HTH_1"/>
    <property type="match status" value="1"/>
</dbReference>
<dbReference type="InterPro" id="IPR036390">
    <property type="entry name" value="WH_DNA-bd_sf"/>
</dbReference>
<reference evidence="6" key="1">
    <citation type="submission" date="2020-05" db="EMBL/GenBank/DDBJ databases">
        <title>Identification of trans-AT polyketide cluster in two marine bacteria, producers of a novel glutaramide-containing polyketide sesbanimide D and analogs.</title>
        <authorList>
            <person name="Kacar D."/>
            <person name="Rodriguez P."/>
            <person name="Canedo L."/>
            <person name="Gonzalez E."/>
            <person name="Galan B."/>
            <person name="De La Calle F."/>
            <person name="Garcia J.L."/>
        </authorList>
    </citation>
    <scope>NUCLEOTIDE SEQUENCE</scope>
    <source>
        <strain evidence="6">PHM038</strain>
    </source>
</reference>
<sequence length="298" mass="32882">MTLEQLRTFLWVARLGGVRKAAEQMNISQPAVSARITSLESDLGTALFSRGPTGVTLTKQGVLLRNHAEQIAALVERIKADVMPADSVSSLLRLGVAETVAQTWLPDFIARLHQTFPKLKIEVSVDISFNLRDMLLERSLDLTILMGPVSDFSVDNLDLPPFELSWYRPLDLADPDLSVTPVITYNRNSRPHRELTRELQERYGSTAQIFPTNSLSTGFEMVASGIGVGILPTVLGRRLVAEKRIATFDPGWQPTPLHFTATFIGEPRDELIAQAAKIAQQVAIEHDRGLQTPVPVPA</sequence>
<proteinExistence type="inferred from homology"/>
<keyword evidence="3" id="KW-0238">DNA-binding</keyword>
<keyword evidence="4" id="KW-0804">Transcription</keyword>
<protein>
    <submittedName>
        <fullName evidence="6">LysR family transcriptional regulator</fullName>
    </submittedName>
</protein>
<dbReference type="Gene3D" id="3.40.190.10">
    <property type="entry name" value="Periplasmic binding protein-like II"/>
    <property type="match status" value="2"/>
</dbReference>
<comment type="similarity">
    <text evidence="1">Belongs to the LysR transcriptional regulatory family.</text>
</comment>
<accession>A0A926S5Y8</accession>
<name>A0A926S5Y8_9HYPH</name>
<dbReference type="EMBL" id="JABFCZ010000012">
    <property type="protein sequence ID" value="MBD1546981.1"/>
    <property type="molecule type" value="Genomic_DNA"/>
</dbReference>